<sequence>MLLSPSIPKLPISRKWAVAVAPGILTPPTVQPVIQSVTGNELSKELFVTWSASNKAGSPGFIYVIETSDDAGDTWDYFGETTGLSSEMSLGSFSDGEYLIRVVPANDAGQGPGSEPEAVTLPVPMAAPGVSIESEYLSYVALITWTSVIGATAYDIEAQSDGGGWSSLASGLTVNYYEYDAGLSGGFYEFRVRGTNGFGEGPWSDPAGVTLPGESESGEGDTYRRPDGVSRYLRPDGTSTYLRFAA</sequence>
<proteinExistence type="predicted"/>
<dbReference type="InterPro" id="IPR013783">
    <property type="entry name" value="Ig-like_fold"/>
</dbReference>
<evidence type="ECO:0000256" key="1">
    <source>
        <dbReference type="SAM" id="MobiDB-lite"/>
    </source>
</evidence>
<dbReference type="SMART" id="SM00060">
    <property type="entry name" value="FN3"/>
    <property type="match status" value="2"/>
</dbReference>
<dbReference type="AlphaFoldDB" id="A0A1T4XGU5"/>
<feature type="domain" description="Fibronectin type-III" evidence="2">
    <location>
        <begin position="28"/>
        <end position="124"/>
    </location>
</feature>
<keyword evidence="4" id="KW-1185">Reference proteome</keyword>
<reference evidence="4" key="1">
    <citation type="submission" date="2017-02" db="EMBL/GenBank/DDBJ databases">
        <authorList>
            <person name="Varghese N."/>
            <person name="Submissions S."/>
        </authorList>
    </citation>
    <scope>NUCLEOTIDE SEQUENCE [LARGE SCALE GENOMIC DNA]</scope>
    <source>
        <strain evidence="4">ATCC 700200</strain>
    </source>
</reference>
<dbReference type="Proteomes" id="UP000190774">
    <property type="component" value="Unassembled WGS sequence"/>
</dbReference>
<evidence type="ECO:0000313" key="4">
    <source>
        <dbReference type="Proteomes" id="UP000190774"/>
    </source>
</evidence>
<organism evidence="3 4">
    <name type="scientific">Prosthecobacter debontii</name>
    <dbReference type="NCBI Taxonomy" id="48467"/>
    <lineage>
        <taxon>Bacteria</taxon>
        <taxon>Pseudomonadati</taxon>
        <taxon>Verrucomicrobiota</taxon>
        <taxon>Verrucomicrobiia</taxon>
        <taxon>Verrucomicrobiales</taxon>
        <taxon>Verrucomicrobiaceae</taxon>
        <taxon>Prosthecobacter</taxon>
    </lineage>
</organism>
<accession>A0A1T4XGU5</accession>
<protein>
    <recommendedName>
        <fullName evidence="2">Fibronectin type-III domain-containing protein</fullName>
    </recommendedName>
</protein>
<dbReference type="CDD" id="cd00063">
    <property type="entry name" value="FN3"/>
    <property type="match status" value="2"/>
</dbReference>
<dbReference type="InterPro" id="IPR003961">
    <property type="entry name" value="FN3_dom"/>
</dbReference>
<feature type="domain" description="Fibronectin type-III" evidence="2">
    <location>
        <begin position="127"/>
        <end position="214"/>
    </location>
</feature>
<name>A0A1T4XGU5_9BACT</name>
<dbReference type="RefSeq" id="WP_078812693.1">
    <property type="nucleotide sequence ID" value="NZ_FUYE01000004.1"/>
</dbReference>
<dbReference type="STRING" id="48467.SAMN02745166_01491"/>
<dbReference type="PROSITE" id="PS50853">
    <property type="entry name" value="FN3"/>
    <property type="match status" value="2"/>
</dbReference>
<dbReference type="Gene3D" id="2.60.40.10">
    <property type="entry name" value="Immunoglobulins"/>
    <property type="match status" value="2"/>
</dbReference>
<gene>
    <name evidence="3" type="ORF">SAMN02745166_01491</name>
</gene>
<dbReference type="OrthoDB" id="1099402at2"/>
<dbReference type="InterPro" id="IPR036116">
    <property type="entry name" value="FN3_sf"/>
</dbReference>
<feature type="region of interest" description="Disordered" evidence="1">
    <location>
        <begin position="201"/>
        <end position="228"/>
    </location>
</feature>
<dbReference type="EMBL" id="FUYE01000004">
    <property type="protein sequence ID" value="SKA88822.1"/>
    <property type="molecule type" value="Genomic_DNA"/>
</dbReference>
<evidence type="ECO:0000259" key="2">
    <source>
        <dbReference type="PROSITE" id="PS50853"/>
    </source>
</evidence>
<dbReference type="SUPFAM" id="SSF49265">
    <property type="entry name" value="Fibronectin type III"/>
    <property type="match status" value="1"/>
</dbReference>
<evidence type="ECO:0000313" key="3">
    <source>
        <dbReference type="EMBL" id="SKA88822.1"/>
    </source>
</evidence>